<dbReference type="RefSeq" id="WP_279571875.1">
    <property type="nucleotide sequence ID" value="NZ_LWID01000001.1"/>
</dbReference>
<dbReference type="Proteomes" id="UP001155500">
    <property type="component" value="Unassembled WGS sequence"/>
</dbReference>
<gene>
    <name evidence="1" type="ORF">A6A20_01815</name>
</gene>
<dbReference type="AlphaFoldDB" id="A0A9X4P8D5"/>
<dbReference type="EMBL" id="LWID01000001">
    <property type="protein sequence ID" value="MDG6894393.1"/>
    <property type="molecule type" value="Genomic_DNA"/>
</dbReference>
<comment type="caution">
    <text evidence="1">The sequence shown here is derived from an EMBL/GenBank/DDBJ whole genome shotgun (WGS) entry which is preliminary data.</text>
</comment>
<reference evidence="1" key="1">
    <citation type="submission" date="2016-03" db="EMBL/GenBank/DDBJ databases">
        <title>Co-evolution between Pasteurellaceae and their hosts.</title>
        <authorList>
            <person name="Hansen M.J."/>
            <person name="Bojesen A.M."/>
            <person name="Planet P."/>
        </authorList>
    </citation>
    <scope>NUCLEOTIDE SEQUENCE</scope>
    <source>
        <strain evidence="1">146/S8/89</strain>
    </source>
</reference>
<keyword evidence="2" id="KW-1185">Reference proteome</keyword>
<proteinExistence type="predicted"/>
<name>A0A9X4P8D5_9PAST</name>
<sequence length="68" mass="7741">MDKDRLLALLDRIAFEEQCLRNQIIVIAGKPETIQDDILKHQITVALWHSGEVKGLINLAKKVVEYGE</sequence>
<protein>
    <submittedName>
        <fullName evidence="1">Uncharacterized protein</fullName>
    </submittedName>
</protein>
<accession>A0A9X4P8D5</accession>
<evidence type="ECO:0000313" key="1">
    <source>
        <dbReference type="EMBL" id="MDG6894393.1"/>
    </source>
</evidence>
<evidence type="ECO:0000313" key="2">
    <source>
        <dbReference type="Proteomes" id="UP001155500"/>
    </source>
</evidence>
<organism evidence="1 2">
    <name type="scientific">Volucribacter amazonae</name>
    <dbReference type="NCBI Taxonomy" id="256731"/>
    <lineage>
        <taxon>Bacteria</taxon>
        <taxon>Pseudomonadati</taxon>
        <taxon>Pseudomonadota</taxon>
        <taxon>Gammaproteobacteria</taxon>
        <taxon>Pasteurellales</taxon>
        <taxon>Pasteurellaceae</taxon>
        <taxon>Volucribacter</taxon>
    </lineage>
</organism>